<dbReference type="EMBL" id="BTRK01000004">
    <property type="protein sequence ID" value="GMR49475.1"/>
    <property type="molecule type" value="Genomic_DNA"/>
</dbReference>
<comment type="caution">
    <text evidence="1">The sequence shown here is derived from an EMBL/GenBank/DDBJ whole genome shotgun (WGS) entry which is preliminary data.</text>
</comment>
<dbReference type="Proteomes" id="UP001328107">
    <property type="component" value="Unassembled WGS sequence"/>
</dbReference>
<keyword evidence="2" id="KW-1185">Reference proteome</keyword>
<protein>
    <submittedName>
        <fullName evidence="1">Uncharacterized protein</fullName>
    </submittedName>
</protein>
<evidence type="ECO:0000313" key="2">
    <source>
        <dbReference type="Proteomes" id="UP001328107"/>
    </source>
</evidence>
<name>A0AAN5CRY0_9BILA</name>
<evidence type="ECO:0000313" key="1">
    <source>
        <dbReference type="EMBL" id="GMR49475.1"/>
    </source>
</evidence>
<gene>
    <name evidence="1" type="ORF">PMAYCL1PPCAC_19670</name>
</gene>
<feature type="non-terminal residue" evidence="1">
    <location>
        <position position="1"/>
    </location>
</feature>
<sequence length="93" mass="10717">TWISPPIAMNSRVKFCPWRKGKSPYLSSLCHFEYRVLLRTTQRSSRRTSKWRAISEAVFRLIVKRSASQSGTPTIYIRRPRPNPLIGILTGIA</sequence>
<proteinExistence type="predicted"/>
<feature type="non-terminal residue" evidence="1">
    <location>
        <position position="93"/>
    </location>
</feature>
<accession>A0AAN5CRY0</accession>
<reference evidence="2" key="1">
    <citation type="submission" date="2022-10" db="EMBL/GenBank/DDBJ databases">
        <title>Genome assembly of Pristionchus species.</title>
        <authorList>
            <person name="Yoshida K."/>
            <person name="Sommer R.J."/>
        </authorList>
    </citation>
    <scope>NUCLEOTIDE SEQUENCE [LARGE SCALE GENOMIC DNA]</scope>
    <source>
        <strain evidence="2">RS5460</strain>
    </source>
</reference>
<organism evidence="1 2">
    <name type="scientific">Pristionchus mayeri</name>
    <dbReference type="NCBI Taxonomy" id="1317129"/>
    <lineage>
        <taxon>Eukaryota</taxon>
        <taxon>Metazoa</taxon>
        <taxon>Ecdysozoa</taxon>
        <taxon>Nematoda</taxon>
        <taxon>Chromadorea</taxon>
        <taxon>Rhabditida</taxon>
        <taxon>Rhabditina</taxon>
        <taxon>Diplogasteromorpha</taxon>
        <taxon>Diplogasteroidea</taxon>
        <taxon>Neodiplogasteridae</taxon>
        <taxon>Pristionchus</taxon>
    </lineage>
</organism>
<dbReference type="AlphaFoldDB" id="A0AAN5CRY0"/>